<evidence type="ECO:0000313" key="2">
    <source>
        <dbReference type="EMBL" id="RBP33675.1"/>
    </source>
</evidence>
<dbReference type="GO" id="GO:0005829">
    <property type="term" value="C:cytosol"/>
    <property type="evidence" value="ECO:0007669"/>
    <property type="project" value="TreeGrafter"/>
</dbReference>
<dbReference type="NCBIfam" id="NF008769">
    <property type="entry name" value="PRK11798.2-5"/>
    <property type="match status" value="1"/>
</dbReference>
<dbReference type="InterPro" id="IPR036760">
    <property type="entry name" value="SspB-like_sf"/>
</dbReference>
<sequence length="144" mass="15235">MPDNKIAMTSSRPYLVRAFNEWILDNDCTPYIVVDAGVQGVQVPTEHVANGQIVLNISPGAVRGLVIGNGALEFSARFGGVPMQVFIPLQAVMAIYAKENGEGMVFGSEPGTPDPDGPGDKDDGRSQGGPDERPSGRPTLKVVK</sequence>
<dbReference type="AlphaFoldDB" id="A0A366GY51"/>
<dbReference type="STRING" id="379482.SAMN04487961_2979"/>
<dbReference type="PANTHER" id="PTHR37486">
    <property type="entry name" value="STRINGENT STARVATION PROTEIN B"/>
    <property type="match status" value="1"/>
</dbReference>
<dbReference type="EMBL" id="QNRO01000001">
    <property type="protein sequence ID" value="RBP33675.1"/>
    <property type="molecule type" value="Genomic_DNA"/>
</dbReference>
<proteinExistence type="predicted"/>
<dbReference type="PANTHER" id="PTHR37486:SF1">
    <property type="entry name" value="STRINGENT STARVATION PROTEIN B"/>
    <property type="match status" value="1"/>
</dbReference>
<dbReference type="InterPro" id="IPR007481">
    <property type="entry name" value="SspB"/>
</dbReference>
<dbReference type="GO" id="GO:0045732">
    <property type="term" value="P:positive regulation of protein catabolic process"/>
    <property type="evidence" value="ECO:0007669"/>
    <property type="project" value="TreeGrafter"/>
</dbReference>
<evidence type="ECO:0000313" key="3">
    <source>
        <dbReference type="Proteomes" id="UP000252995"/>
    </source>
</evidence>
<dbReference type="Gene3D" id="2.30.30.220">
    <property type="entry name" value="SspB-like"/>
    <property type="match status" value="1"/>
</dbReference>
<evidence type="ECO:0000256" key="1">
    <source>
        <dbReference type="SAM" id="MobiDB-lite"/>
    </source>
</evidence>
<dbReference type="Proteomes" id="UP000252995">
    <property type="component" value="Unassembled WGS sequence"/>
</dbReference>
<gene>
    <name evidence="2" type="ORF">DET50_10114</name>
</gene>
<dbReference type="Pfam" id="PF04386">
    <property type="entry name" value="SspB"/>
    <property type="match status" value="1"/>
</dbReference>
<comment type="caution">
    <text evidence="2">The sequence shown here is derived from an EMBL/GenBank/DDBJ whole genome shotgun (WGS) entry which is preliminary data.</text>
</comment>
<accession>A0A366GY51</accession>
<dbReference type="SUPFAM" id="SSF101738">
    <property type="entry name" value="SspB-like"/>
    <property type="match status" value="1"/>
</dbReference>
<feature type="compositionally biased region" description="Basic and acidic residues" evidence="1">
    <location>
        <begin position="118"/>
        <end position="135"/>
    </location>
</feature>
<reference evidence="2 3" key="1">
    <citation type="submission" date="2018-06" db="EMBL/GenBank/DDBJ databases">
        <title>Freshwater and sediment microbial communities from various areas in North America, analyzing microbe dynamics in response to fracking.</title>
        <authorList>
            <person name="Lamendella R."/>
        </authorList>
    </citation>
    <scope>NUCLEOTIDE SEQUENCE [LARGE SCALE GENOMIC DNA]</scope>
    <source>
        <strain evidence="2 3">114J</strain>
    </source>
</reference>
<organism evidence="2 3">
    <name type="scientific">Marinobacter pelagius</name>
    <dbReference type="NCBI Taxonomy" id="379482"/>
    <lineage>
        <taxon>Bacteria</taxon>
        <taxon>Pseudomonadati</taxon>
        <taxon>Pseudomonadota</taxon>
        <taxon>Gammaproteobacteria</taxon>
        <taxon>Pseudomonadales</taxon>
        <taxon>Marinobacteraceae</taxon>
        <taxon>Marinobacter</taxon>
    </lineage>
</organism>
<dbReference type="GO" id="GO:0005840">
    <property type="term" value="C:ribosome"/>
    <property type="evidence" value="ECO:0007669"/>
    <property type="project" value="TreeGrafter"/>
</dbReference>
<dbReference type="PIRSF" id="PIRSF005276">
    <property type="entry name" value="SspB"/>
    <property type="match status" value="1"/>
</dbReference>
<name>A0A366GY51_9GAMM</name>
<feature type="region of interest" description="Disordered" evidence="1">
    <location>
        <begin position="103"/>
        <end position="144"/>
    </location>
</feature>
<protein>
    <submittedName>
        <fullName evidence="2">Stringent starvation protein B</fullName>
    </submittedName>
</protein>
<dbReference type="NCBIfam" id="NF008763">
    <property type="entry name" value="PRK11798.1-2"/>
    <property type="match status" value="1"/>
</dbReference>